<dbReference type="CDD" id="cd16936">
    <property type="entry name" value="HATPase_RsbW-like"/>
    <property type="match status" value="1"/>
</dbReference>
<dbReference type="Proteomes" id="UP000636661">
    <property type="component" value="Unassembled WGS sequence"/>
</dbReference>
<protein>
    <recommendedName>
        <fullName evidence="3">Histidine kinase/HSP90-like ATPase domain-containing protein</fullName>
    </recommendedName>
</protein>
<dbReference type="PANTHER" id="PTHR35526:SF3">
    <property type="entry name" value="ANTI-SIGMA-F FACTOR RSBW"/>
    <property type="match status" value="1"/>
</dbReference>
<feature type="compositionally biased region" description="Low complexity" evidence="2">
    <location>
        <begin position="234"/>
        <end position="243"/>
    </location>
</feature>
<keyword evidence="1" id="KW-0723">Serine/threonine-protein kinase</keyword>
<name>A0A918HSP4_9ACTN</name>
<feature type="region of interest" description="Disordered" evidence="2">
    <location>
        <begin position="135"/>
        <end position="254"/>
    </location>
</feature>
<feature type="compositionally biased region" description="Pro residues" evidence="2">
    <location>
        <begin position="136"/>
        <end position="155"/>
    </location>
</feature>
<evidence type="ECO:0000313" key="5">
    <source>
        <dbReference type="Proteomes" id="UP000636661"/>
    </source>
</evidence>
<dbReference type="AlphaFoldDB" id="A0A918HSP4"/>
<keyword evidence="5" id="KW-1185">Reference proteome</keyword>
<dbReference type="InterPro" id="IPR036890">
    <property type="entry name" value="HATPase_C_sf"/>
</dbReference>
<sequence length="254" mass="25804">MWRFTAPAVDVSVPQARRAVRDLLKRQGVPVDDDVAHALLLIVSELVTNAVRHAALLSPELAVEVAIGAEWIRVSVEDAHPYRPKALEADHGRTGGRGLLLVREVTREAGGECDVEHTASGGKIIWAALPLRPAAAPGPPAPPPSAVTLQPPGPLQPGASLQPPGPLQPGASLQPPGPLQPGASLQPPGPLQPGASLQLPTPLPSPLPRPPAAPLPPPAPRAEPPVPAGPPGAEGPAGPDGPAVTSPRSPLSAP</sequence>
<gene>
    <name evidence="4" type="ORF">GCM10010274_06160</name>
</gene>
<dbReference type="InterPro" id="IPR003594">
    <property type="entry name" value="HATPase_dom"/>
</dbReference>
<evidence type="ECO:0000313" key="4">
    <source>
        <dbReference type="EMBL" id="GGU22669.1"/>
    </source>
</evidence>
<keyword evidence="1" id="KW-0808">Transferase</keyword>
<evidence type="ECO:0000256" key="1">
    <source>
        <dbReference type="ARBA" id="ARBA00022527"/>
    </source>
</evidence>
<evidence type="ECO:0000256" key="2">
    <source>
        <dbReference type="SAM" id="MobiDB-lite"/>
    </source>
</evidence>
<reference evidence="4" key="2">
    <citation type="submission" date="2020-09" db="EMBL/GenBank/DDBJ databases">
        <authorList>
            <person name="Sun Q."/>
            <person name="Ohkuma M."/>
        </authorList>
    </citation>
    <scope>NUCLEOTIDE SEQUENCE</scope>
    <source>
        <strain evidence="4">JCM 4391</strain>
    </source>
</reference>
<dbReference type="EMBL" id="BMTP01000002">
    <property type="protein sequence ID" value="GGU22669.1"/>
    <property type="molecule type" value="Genomic_DNA"/>
</dbReference>
<dbReference type="InterPro" id="IPR050267">
    <property type="entry name" value="Anti-sigma-factor_SerPK"/>
</dbReference>
<dbReference type="PANTHER" id="PTHR35526">
    <property type="entry name" value="ANTI-SIGMA-F FACTOR RSBW-RELATED"/>
    <property type="match status" value="1"/>
</dbReference>
<dbReference type="GO" id="GO:0004674">
    <property type="term" value="F:protein serine/threonine kinase activity"/>
    <property type="evidence" value="ECO:0007669"/>
    <property type="project" value="UniProtKB-KW"/>
</dbReference>
<dbReference type="Gene3D" id="3.30.565.10">
    <property type="entry name" value="Histidine kinase-like ATPase, C-terminal domain"/>
    <property type="match status" value="1"/>
</dbReference>
<organism evidence="4 5">
    <name type="scientific">Streptomyces lavendofoliae</name>
    <dbReference type="NCBI Taxonomy" id="67314"/>
    <lineage>
        <taxon>Bacteria</taxon>
        <taxon>Bacillati</taxon>
        <taxon>Actinomycetota</taxon>
        <taxon>Actinomycetes</taxon>
        <taxon>Kitasatosporales</taxon>
        <taxon>Streptomycetaceae</taxon>
        <taxon>Streptomyces</taxon>
    </lineage>
</organism>
<evidence type="ECO:0000259" key="3">
    <source>
        <dbReference type="Pfam" id="PF13581"/>
    </source>
</evidence>
<dbReference type="Pfam" id="PF13581">
    <property type="entry name" value="HATPase_c_2"/>
    <property type="match status" value="1"/>
</dbReference>
<feature type="compositionally biased region" description="Pro residues" evidence="2">
    <location>
        <begin position="201"/>
        <end position="230"/>
    </location>
</feature>
<proteinExistence type="predicted"/>
<feature type="domain" description="Histidine kinase/HSP90-like ATPase" evidence="3">
    <location>
        <begin position="11"/>
        <end position="117"/>
    </location>
</feature>
<accession>A0A918HSP4</accession>
<reference evidence="4" key="1">
    <citation type="journal article" date="2014" name="Int. J. Syst. Evol. Microbiol.">
        <title>Complete genome sequence of Corynebacterium casei LMG S-19264T (=DSM 44701T), isolated from a smear-ripened cheese.</title>
        <authorList>
            <consortium name="US DOE Joint Genome Institute (JGI-PGF)"/>
            <person name="Walter F."/>
            <person name="Albersmeier A."/>
            <person name="Kalinowski J."/>
            <person name="Ruckert C."/>
        </authorList>
    </citation>
    <scope>NUCLEOTIDE SEQUENCE</scope>
    <source>
        <strain evidence="4">JCM 4391</strain>
    </source>
</reference>
<comment type="caution">
    <text evidence="4">The sequence shown here is derived from an EMBL/GenBank/DDBJ whole genome shotgun (WGS) entry which is preliminary data.</text>
</comment>
<dbReference type="SUPFAM" id="SSF55874">
    <property type="entry name" value="ATPase domain of HSP90 chaperone/DNA topoisomerase II/histidine kinase"/>
    <property type="match status" value="1"/>
</dbReference>
<keyword evidence="1" id="KW-0418">Kinase</keyword>